<dbReference type="PANTHER" id="PTHR33384:SF22">
    <property type="match status" value="1"/>
</dbReference>
<accession>A0AAN7M7F0</accession>
<name>A0AAN7M7F0_TRANT</name>
<dbReference type="AlphaFoldDB" id="A0AAN7M7F0"/>
<protein>
    <submittedName>
        <fullName evidence="3">Uncharacterized protein</fullName>
    </submittedName>
</protein>
<dbReference type="PANTHER" id="PTHR33384">
    <property type="entry name" value="EXPRESSED PROTEIN"/>
    <property type="match status" value="1"/>
</dbReference>
<evidence type="ECO:0000313" key="4">
    <source>
        <dbReference type="Proteomes" id="UP001346149"/>
    </source>
</evidence>
<feature type="transmembrane region" description="Helical" evidence="2">
    <location>
        <begin position="20"/>
        <end position="42"/>
    </location>
</feature>
<evidence type="ECO:0000256" key="1">
    <source>
        <dbReference type="SAM" id="MobiDB-lite"/>
    </source>
</evidence>
<evidence type="ECO:0000313" key="3">
    <source>
        <dbReference type="EMBL" id="KAK4804433.1"/>
    </source>
</evidence>
<keyword evidence="2" id="KW-0472">Membrane</keyword>
<sequence>MSNRVNIARLSSSSHILFSFYPWFICIESSCPLLLVTSASWLRTSHLRASQAILHRYLSRNMKTDRIGYQQNAMGACEWMVKESVVCPKPRRFSFIRCPINRSAEMGDAGAASELLEIIVPEVGYDFERTSPFLLGSPPSRASNPLVQDARFAAKRLVPLSPPAPLSPTSHNGGGCARTKFGHEPAPVRIEGFNCSISAVA</sequence>
<keyword evidence="4" id="KW-1185">Reference proteome</keyword>
<reference evidence="3 4" key="1">
    <citation type="journal article" date="2023" name="Hortic Res">
        <title>Pangenome of water caltrop reveals structural variations and asymmetric subgenome divergence after allopolyploidization.</title>
        <authorList>
            <person name="Zhang X."/>
            <person name="Chen Y."/>
            <person name="Wang L."/>
            <person name="Yuan Y."/>
            <person name="Fang M."/>
            <person name="Shi L."/>
            <person name="Lu R."/>
            <person name="Comes H.P."/>
            <person name="Ma Y."/>
            <person name="Chen Y."/>
            <person name="Huang G."/>
            <person name="Zhou Y."/>
            <person name="Zheng Z."/>
            <person name="Qiu Y."/>
        </authorList>
    </citation>
    <scope>NUCLEOTIDE SEQUENCE [LARGE SCALE GENOMIC DNA]</scope>
    <source>
        <strain evidence="3">F231</strain>
    </source>
</reference>
<dbReference type="EMBL" id="JAXQNO010000001">
    <property type="protein sequence ID" value="KAK4804433.1"/>
    <property type="molecule type" value="Genomic_DNA"/>
</dbReference>
<keyword evidence="2" id="KW-0812">Transmembrane</keyword>
<proteinExistence type="predicted"/>
<organism evidence="3 4">
    <name type="scientific">Trapa natans</name>
    <name type="common">Water chestnut</name>
    <dbReference type="NCBI Taxonomy" id="22666"/>
    <lineage>
        <taxon>Eukaryota</taxon>
        <taxon>Viridiplantae</taxon>
        <taxon>Streptophyta</taxon>
        <taxon>Embryophyta</taxon>
        <taxon>Tracheophyta</taxon>
        <taxon>Spermatophyta</taxon>
        <taxon>Magnoliopsida</taxon>
        <taxon>eudicotyledons</taxon>
        <taxon>Gunneridae</taxon>
        <taxon>Pentapetalae</taxon>
        <taxon>rosids</taxon>
        <taxon>malvids</taxon>
        <taxon>Myrtales</taxon>
        <taxon>Lythraceae</taxon>
        <taxon>Trapa</taxon>
    </lineage>
</organism>
<gene>
    <name evidence="3" type="ORF">SAY86_004250</name>
</gene>
<keyword evidence="2" id="KW-1133">Transmembrane helix</keyword>
<evidence type="ECO:0000256" key="2">
    <source>
        <dbReference type="SAM" id="Phobius"/>
    </source>
</evidence>
<feature type="region of interest" description="Disordered" evidence="1">
    <location>
        <begin position="161"/>
        <end position="180"/>
    </location>
</feature>
<dbReference type="Proteomes" id="UP001346149">
    <property type="component" value="Unassembled WGS sequence"/>
</dbReference>
<comment type="caution">
    <text evidence="3">The sequence shown here is derived from an EMBL/GenBank/DDBJ whole genome shotgun (WGS) entry which is preliminary data.</text>
</comment>